<dbReference type="InterPro" id="IPR051158">
    <property type="entry name" value="Metallophosphoesterase_sf"/>
</dbReference>
<dbReference type="STRING" id="425400.LS65_08075"/>
<name>A0A4U8TUI0_9HELI</name>
<comment type="caution">
    <text evidence="3">The sequence shown here is derived from an EMBL/GenBank/DDBJ whole genome shotgun (WGS) entry which is preliminary data.</text>
</comment>
<feature type="transmembrane region" description="Helical" evidence="1">
    <location>
        <begin position="65"/>
        <end position="93"/>
    </location>
</feature>
<dbReference type="GO" id="GO:0016787">
    <property type="term" value="F:hydrolase activity"/>
    <property type="evidence" value="ECO:0007669"/>
    <property type="project" value="InterPro"/>
</dbReference>
<dbReference type="CDD" id="cd07385">
    <property type="entry name" value="MPP_YkuE_C"/>
    <property type="match status" value="1"/>
</dbReference>
<feature type="transmembrane region" description="Helical" evidence="1">
    <location>
        <begin position="139"/>
        <end position="158"/>
    </location>
</feature>
<dbReference type="InterPro" id="IPR029052">
    <property type="entry name" value="Metallo-depent_PP-like"/>
</dbReference>
<evidence type="ECO:0000256" key="1">
    <source>
        <dbReference type="SAM" id="Phobius"/>
    </source>
</evidence>
<organism evidence="3 4">
    <name type="scientific">Helicobacter japonicus</name>
    <dbReference type="NCBI Taxonomy" id="425400"/>
    <lineage>
        <taxon>Bacteria</taxon>
        <taxon>Pseudomonadati</taxon>
        <taxon>Campylobacterota</taxon>
        <taxon>Epsilonproteobacteria</taxon>
        <taxon>Campylobacterales</taxon>
        <taxon>Helicobacteraceae</taxon>
        <taxon>Helicobacter</taxon>
    </lineage>
</organism>
<dbReference type="Gene3D" id="3.60.21.10">
    <property type="match status" value="1"/>
</dbReference>
<dbReference type="Proteomes" id="UP000029707">
    <property type="component" value="Unassembled WGS sequence"/>
</dbReference>
<evidence type="ECO:0000313" key="3">
    <source>
        <dbReference type="EMBL" id="TLE02708.1"/>
    </source>
</evidence>
<reference evidence="3 4" key="1">
    <citation type="journal article" date="2014" name="Genome Announc.">
        <title>Draft genome sequences of eight enterohepatic helicobacter species isolated from both laboratory and wild rodents.</title>
        <authorList>
            <person name="Sheh A."/>
            <person name="Shen Z."/>
            <person name="Fox J.G."/>
        </authorList>
    </citation>
    <scope>NUCLEOTIDE SEQUENCE [LARGE SCALE GENOMIC DNA]</scope>
    <source>
        <strain evidence="3 4">MIT 01-6451</strain>
    </source>
</reference>
<dbReference type="Pfam" id="PF00149">
    <property type="entry name" value="Metallophos"/>
    <property type="match status" value="1"/>
</dbReference>
<dbReference type="EMBL" id="JRMQ02000002">
    <property type="protein sequence ID" value="TLE02708.1"/>
    <property type="molecule type" value="Genomic_DNA"/>
</dbReference>
<gene>
    <name evidence="3" type="ORF">LS65_001925</name>
</gene>
<dbReference type="OrthoDB" id="9780884at2"/>
<dbReference type="InterPro" id="IPR004843">
    <property type="entry name" value="Calcineurin-like_PHP"/>
</dbReference>
<dbReference type="SUPFAM" id="SSF56300">
    <property type="entry name" value="Metallo-dependent phosphatases"/>
    <property type="match status" value="1"/>
</dbReference>
<keyword evidence="1" id="KW-0812">Transmembrane</keyword>
<feature type="transmembrane region" description="Helical" evidence="1">
    <location>
        <begin position="6"/>
        <end position="22"/>
    </location>
</feature>
<dbReference type="AlphaFoldDB" id="A0A4U8TUI0"/>
<accession>A0A4U8TUI0</accession>
<evidence type="ECO:0000313" key="4">
    <source>
        <dbReference type="Proteomes" id="UP000029707"/>
    </source>
</evidence>
<dbReference type="PANTHER" id="PTHR31302">
    <property type="entry name" value="TRANSMEMBRANE PROTEIN WITH METALLOPHOSPHOESTERASE DOMAIN-RELATED"/>
    <property type="match status" value="1"/>
</dbReference>
<feature type="transmembrane region" description="Helical" evidence="1">
    <location>
        <begin position="34"/>
        <end position="53"/>
    </location>
</feature>
<keyword evidence="1" id="KW-1133">Transmembrane helix</keyword>
<keyword evidence="4" id="KW-1185">Reference proteome</keyword>
<keyword evidence="1" id="KW-0472">Membrane</keyword>
<dbReference type="RefSeq" id="WP_034362927.1">
    <property type="nucleotide sequence ID" value="NZ_CAJUDB010000001.1"/>
</dbReference>
<proteinExistence type="predicted"/>
<feature type="domain" description="Calcineurin-like phosphoesterase" evidence="2">
    <location>
        <begin position="185"/>
        <end position="347"/>
    </location>
</feature>
<sequence length="415" mass="47549">MIYIFVGVVFLALSAMKCYVYMRFLRHNRFIHKYISLVFLLFLAVGEILLFVVRDSHFAHWQYLIVGSCVVLDYTLFIACVCVDIFRSCLFFVQRYKSKKRTHKIPKNDTNNLRESENKHFTSSHTHTDCDIFSSNRRVFLQIMIDGLVAILFIVFSVKSLSNALSVPPIKKVSLRVPNIKGALSIAMITDVHIGKTLGREFLEKVVEKINALNADIVVIVGDLVDDKIHRITDDLEPLRYLKSTQGVYYVAGNHEYYHGIEPILKYLSTLNIHILHNTNIELENVNLAGVSDLAGLRFNYLKPDLESAKKGLNPQKPSILLSHQPKFVRLNDVSDFDVVLCGHTHAGQVFPLSFFVWLDQHYVYGLYDLPQRIENRNHSPKKTQLYVSSGVGFWGPAIRFLAPSEIVYIELESR</sequence>
<protein>
    <submittedName>
        <fullName evidence="3">Metallophosphoesterase</fullName>
    </submittedName>
</protein>
<dbReference type="PANTHER" id="PTHR31302:SF0">
    <property type="entry name" value="TRANSMEMBRANE PROTEIN WITH METALLOPHOSPHOESTERASE DOMAIN"/>
    <property type="match status" value="1"/>
</dbReference>
<evidence type="ECO:0000259" key="2">
    <source>
        <dbReference type="Pfam" id="PF00149"/>
    </source>
</evidence>